<gene>
    <name evidence="2" type="ORF">HNQ08_003757</name>
</gene>
<evidence type="ECO:0000256" key="1">
    <source>
        <dbReference type="SAM" id="SignalP"/>
    </source>
</evidence>
<evidence type="ECO:0000313" key="2">
    <source>
        <dbReference type="EMBL" id="MBB5364644.1"/>
    </source>
</evidence>
<feature type="signal peptide" evidence="1">
    <location>
        <begin position="1"/>
        <end position="17"/>
    </location>
</feature>
<organism evidence="2 3">
    <name type="scientific">Deinococcus humi</name>
    <dbReference type="NCBI Taxonomy" id="662880"/>
    <lineage>
        <taxon>Bacteria</taxon>
        <taxon>Thermotogati</taxon>
        <taxon>Deinococcota</taxon>
        <taxon>Deinococci</taxon>
        <taxon>Deinococcales</taxon>
        <taxon>Deinococcaceae</taxon>
        <taxon>Deinococcus</taxon>
    </lineage>
</organism>
<name>A0A7W8JZT7_9DEIO</name>
<dbReference type="RefSeq" id="WP_184135289.1">
    <property type="nucleotide sequence ID" value="NZ_JACHFL010000011.1"/>
</dbReference>
<comment type="caution">
    <text evidence="2">The sequence shown here is derived from an EMBL/GenBank/DDBJ whole genome shotgun (WGS) entry which is preliminary data.</text>
</comment>
<sequence length="265" mass="27019">MKHVFWMTALLSGIVLAQGSPPQPTTMVGDVFLSRTEIAMPGTTPHVTTSVVASFFRGTATLATSTTQDVCSVVRDGSGPLGLPNASSTTPVPLDAGTPLELRTAQTPYAQLIRTGAPPHYAYRSSVQSLAAPPVGLVLNIPGAAGGFPAFSGVPVPVSDPPRLTTPAAGESFTLKATFSWSNPTKDPNATVLLTGIADDSDAMFSCLTKDDGAFTLPAGTAAELSGLGFESGTLTGVGRTVSHTVRKGSAALTVRTFVLAMGGS</sequence>
<dbReference type="Proteomes" id="UP000552709">
    <property type="component" value="Unassembled WGS sequence"/>
</dbReference>
<reference evidence="2 3" key="1">
    <citation type="submission" date="2020-08" db="EMBL/GenBank/DDBJ databases">
        <title>Genomic Encyclopedia of Type Strains, Phase IV (KMG-IV): sequencing the most valuable type-strain genomes for metagenomic binning, comparative biology and taxonomic classification.</title>
        <authorList>
            <person name="Goeker M."/>
        </authorList>
    </citation>
    <scope>NUCLEOTIDE SEQUENCE [LARGE SCALE GENOMIC DNA]</scope>
    <source>
        <strain evidence="2 3">DSM 27939</strain>
    </source>
</reference>
<proteinExistence type="predicted"/>
<accession>A0A7W8JZT7</accession>
<evidence type="ECO:0000313" key="3">
    <source>
        <dbReference type="Proteomes" id="UP000552709"/>
    </source>
</evidence>
<keyword evidence="1" id="KW-0732">Signal</keyword>
<dbReference type="EMBL" id="JACHFL010000011">
    <property type="protein sequence ID" value="MBB5364644.1"/>
    <property type="molecule type" value="Genomic_DNA"/>
</dbReference>
<keyword evidence="3" id="KW-1185">Reference proteome</keyword>
<protein>
    <submittedName>
        <fullName evidence="2">Uncharacterized protein</fullName>
    </submittedName>
</protein>
<feature type="chain" id="PRO_5030781344" evidence="1">
    <location>
        <begin position="18"/>
        <end position="265"/>
    </location>
</feature>
<dbReference type="AlphaFoldDB" id="A0A7W8JZT7"/>